<keyword evidence="1" id="KW-0547">Nucleotide-binding</keyword>
<dbReference type="InterPro" id="IPR019489">
    <property type="entry name" value="Clp_ATPase_C"/>
</dbReference>
<feature type="compositionally biased region" description="Polar residues" evidence="3">
    <location>
        <begin position="633"/>
        <end position="646"/>
    </location>
</feature>
<protein>
    <submittedName>
        <fullName evidence="6">Uncharacterized protein</fullName>
    </submittedName>
</protein>
<evidence type="ECO:0000256" key="1">
    <source>
        <dbReference type="ARBA" id="ARBA00022741"/>
    </source>
</evidence>
<dbReference type="Pfam" id="PF10431">
    <property type="entry name" value="ClpB_D2-small"/>
    <property type="match status" value="1"/>
</dbReference>
<feature type="compositionally biased region" description="Basic and acidic residues" evidence="3">
    <location>
        <begin position="194"/>
        <end position="206"/>
    </location>
</feature>
<evidence type="ECO:0000259" key="4">
    <source>
        <dbReference type="SMART" id="SM00382"/>
    </source>
</evidence>
<feature type="domain" description="AAA+ ATPase" evidence="4">
    <location>
        <begin position="280"/>
        <end position="475"/>
    </location>
</feature>
<dbReference type="Proteomes" id="UP001234989">
    <property type="component" value="Chromosome 1"/>
</dbReference>
<feature type="domain" description="Clp ATPase C-terminal" evidence="5">
    <location>
        <begin position="524"/>
        <end position="615"/>
    </location>
</feature>
<feature type="region of interest" description="Disordered" evidence="3">
    <location>
        <begin position="176"/>
        <end position="206"/>
    </location>
</feature>
<dbReference type="Gene3D" id="3.40.50.300">
    <property type="entry name" value="P-loop containing nucleotide triphosphate hydrolases"/>
    <property type="match status" value="1"/>
</dbReference>
<organism evidence="6 7">
    <name type="scientific">Solanum verrucosum</name>
    <dbReference type="NCBI Taxonomy" id="315347"/>
    <lineage>
        <taxon>Eukaryota</taxon>
        <taxon>Viridiplantae</taxon>
        <taxon>Streptophyta</taxon>
        <taxon>Embryophyta</taxon>
        <taxon>Tracheophyta</taxon>
        <taxon>Spermatophyta</taxon>
        <taxon>Magnoliopsida</taxon>
        <taxon>eudicotyledons</taxon>
        <taxon>Gunneridae</taxon>
        <taxon>Pentapetalae</taxon>
        <taxon>asterids</taxon>
        <taxon>lamiids</taxon>
        <taxon>Solanales</taxon>
        <taxon>Solanaceae</taxon>
        <taxon>Solanoideae</taxon>
        <taxon>Solaneae</taxon>
        <taxon>Solanum</taxon>
    </lineage>
</organism>
<dbReference type="SMART" id="SM01086">
    <property type="entry name" value="ClpB_D2-small"/>
    <property type="match status" value="1"/>
</dbReference>
<name>A0AAF0T8Y6_SOLVR</name>
<dbReference type="SMART" id="SM00382">
    <property type="entry name" value="AAA"/>
    <property type="match status" value="1"/>
</dbReference>
<keyword evidence="7" id="KW-1185">Reference proteome</keyword>
<reference evidence="6" key="1">
    <citation type="submission" date="2023-08" db="EMBL/GenBank/DDBJ databases">
        <title>A de novo genome assembly of Solanum verrucosum Schlechtendal, a Mexican diploid species geographically isolated from the other diploid A-genome species in potato relatives.</title>
        <authorList>
            <person name="Hosaka K."/>
        </authorList>
    </citation>
    <scope>NUCLEOTIDE SEQUENCE</scope>
    <source>
        <tissue evidence="6">Young leaves</tissue>
    </source>
</reference>
<dbReference type="GO" id="GO:0016887">
    <property type="term" value="F:ATP hydrolysis activity"/>
    <property type="evidence" value="ECO:0007669"/>
    <property type="project" value="InterPro"/>
</dbReference>
<keyword evidence="2" id="KW-0067">ATP-binding</keyword>
<accession>A0AAF0T8Y6</accession>
<proteinExistence type="predicted"/>
<dbReference type="FunFam" id="1.10.8.60:FF:000002">
    <property type="entry name" value="ATP-dependent Clp protease ATP-binding subunit ClpX"/>
    <property type="match status" value="1"/>
</dbReference>
<dbReference type="NCBIfam" id="NF003745">
    <property type="entry name" value="PRK05342.1"/>
    <property type="match status" value="1"/>
</dbReference>
<dbReference type="Pfam" id="PF07724">
    <property type="entry name" value="AAA_2"/>
    <property type="match status" value="1"/>
</dbReference>
<evidence type="ECO:0000256" key="2">
    <source>
        <dbReference type="ARBA" id="ARBA00022840"/>
    </source>
</evidence>
<dbReference type="AlphaFoldDB" id="A0AAF0T8Y6"/>
<dbReference type="InterPro" id="IPR003593">
    <property type="entry name" value="AAA+_ATPase"/>
</dbReference>
<dbReference type="InterPro" id="IPR027417">
    <property type="entry name" value="P-loop_NTPase"/>
</dbReference>
<dbReference type="PANTHER" id="PTHR48102">
    <property type="entry name" value="ATP-DEPENDENT CLP PROTEASE ATP-BINDING SUBUNIT CLPX-LIKE, MITOCHONDRIAL-RELATED"/>
    <property type="match status" value="1"/>
</dbReference>
<dbReference type="SUPFAM" id="SSF52540">
    <property type="entry name" value="P-loop containing nucleoside triphosphate hydrolases"/>
    <property type="match status" value="1"/>
</dbReference>
<evidence type="ECO:0000259" key="5">
    <source>
        <dbReference type="SMART" id="SM01086"/>
    </source>
</evidence>
<dbReference type="GO" id="GO:0051603">
    <property type="term" value="P:proteolysis involved in protein catabolic process"/>
    <property type="evidence" value="ECO:0007669"/>
    <property type="project" value="TreeGrafter"/>
</dbReference>
<dbReference type="Gene3D" id="1.10.8.60">
    <property type="match status" value="1"/>
</dbReference>
<dbReference type="InterPro" id="IPR003959">
    <property type="entry name" value="ATPase_AAA_core"/>
</dbReference>
<gene>
    <name evidence="6" type="ORF">MTR67_005692</name>
</gene>
<dbReference type="GO" id="GO:0005524">
    <property type="term" value="F:ATP binding"/>
    <property type="evidence" value="ECO:0007669"/>
    <property type="project" value="UniProtKB-KW"/>
</dbReference>
<evidence type="ECO:0000313" key="6">
    <source>
        <dbReference type="EMBL" id="WMV12307.1"/>
    </source>
</evidence>
<dbReference type="CDD" id="cd19497">
    <property type="entry name" value="RecA-like_ClpX"/>
    <property type="match status" value="1"/>
</dbReference>
<dbReference type="EMBL" id="CP133612">
    <property type="protein sequence ID" value="WMV12307.1"/>
    <property type="molecule type" value="Genomic_DNA"/>
</dbReference>
<dbReference type="PANTHER" id="PTHR48102:SF4">
    <property type="entry name" value="CLP PROTEASE REGULATORY SUBUNIT CLPX2, MITOCHONDRIAL"/>
    <property type="match status" value="1"/>
</dbReference>
<sequence>MSAIFRYKSKLHTFTFRTSLFSISSSKFHSSTSSSSLKPRRKLSLLFNPFEGSRVGLVFRFEDSRLGLGFRHKWEGSSDNYDHIKSEVNCPRCSKMMTVLFSNRPLSITAGETGIYQAVNLCPHCRTAFYFRPFKLEPLQGTFIEIGRVKGGEKESEDEMAGSSGKNDGKIWEKLRSYSGTNGSDDGGQGSCETEMKDSEARKEEGWGGTDLGIELLTPKEICKGLDQFVVGQERAKKVLSVAVYNHYKRIYHSSLNKKSDSRKVRDELENIDNDSVELEKSNVLLMGPTGSGKTLLAKTLARLINVPFVIADATTLTQAGPSPLDNRQTFVPRFELVASPNPHITHRAVTEAGYVGEDVESVLYKLLEAADFNVEAAQQGIVYIDEVDKITKKAESLNIGRDVSGEGVQQALLKMLEGTIVSVPDNRARKHPRGDTIQIDTKDILFICGGAFVGLEKTISERRQDSSIGFGAPVRTNMRVGGLTDAVVTSSLLESVESDDLTSYGLIPEFVGRFPVLVSLSSLDVDQLVQVLTEPKNALCKQYKQMFNLNNVKLQFTENALRLIAEKAIAKNTGARGLRSILESILTEAMFEVPGSKPGDESVEVVLVDEEAVGTADTIGCGAKILHGSSGLENISPTTGSSMTMEKNEASKEDLDSESEDPARALSL</sequence>
<feature type="region of interest" description="Disordered" evidence="3">
    <location>
        <begin position="633"/>
        <end position="669"/>
    </location>
</feature>
<dbReference type="InterPro" id="IPR050052">
    <property type="entry name" value="ATP-dep_Clp_protease_ClpX"/>
</dbReference>
<dbReference type="GO" id="GO:0005759">
    <property type="term" value="C:mitochondrial matrix"/>
    <property type="evidence" value="ECO:0007669"/>
    <property type="project" value="TreeGrafter"/>
</dbReference>
<evidence type="ECO:0000256" key="3">
    <source>
        <dbReference type="SAM" id="MobiDB-lite"/>
    </source>
</evidence>
<evidence type="ECO:0000313" key="7">
    <source>
        <dbReference type="Proteomes" id="UP001234989"/>
    </source>
</evidence>